<dbReference type="PANTHER" id="PTHR43233">
    <property type="entry name" value="FAMILY N-ACETYLTRANSFERASE, PUTATIVE (AFU_ORTHOLOGUE AFUA_6G03350)-RELATED"/>
    <property type="match status" value="1"/>
</dbReference>
<evidence type="ECO:0000259" key="1">
    <source>
        <dbReference type="PROSITE" id="PS51186"/>
    </source>
</evidence>
<dbReference type="GO" id="GO:0016746">
    <property type="term" value="F:acyltransferase activity"/>
    <property type="evidence" value="ECO:0007669"/>
    <property type="project" value="UniProtKB-KW"/>
</dbReference>
<dbReference type="PANTHER" id="PTHR43233:SF1">
    <property type="entry name" value="FAMILY N-ACETYLTRANSFERASE, PUTATIVE (AFU_ORTHOLOGUE AFUA_6G03350)-RELATED"/>
    <property type="match status" value="1"/>
</dbReference>
<keyword evidence="3" id="KW-1185">Reference proteome</keyword>
<name>A0ABS5VJ02_9MICO</name>
<dbReference type="Proteomes" id="UP001519641">
    <property type="component" value="Unassembled WGS sequence"/>
</dbReference>
<accession>A0ABS5VJ02</accession>
<keyword evidence="2" id="KW-0808">Transferase</keyword>
<dbReference type="EMBL" id="JAHEWS010000037">
    <property type="protein sequence ID" value="MBT1589469.1"/>
    <property type="molecule type" value="Genomic_DNA"/>
</dbReference>
<organism evidence="2 3">
    <name type="scientific">Curtobacterium aurantiacum</name>
    <dbReference type="NCBI Taxonomy" id="3236919"/>
    <lineage>
        <taxon>Bacteria</taxon>
        <taxon>Bacillati</taxon>
        <taxon>Actinomycetota</taxon>
        <taxon>Actinomycetes</taxon>
        <taxon>Micrococcales</taxon>
        <taxon>Microbacteriaceae</taxon>
        <taxon>Curtobacterium</taxon>
    </lineage>
</organism>
<gene>
    <name evidence="2" type="ORF">KK097_16770</name>
</gene>
<keyword evidence="2" id="KW-0012">Acyltransferase</keyword>
<dbReference type="SUPFAM" id="SSF55729">
    <property type="entry name" value="Acyl-CoA N-acyltransferases (Nat)"/>
    <property type="match status" value="1"/>
</dbReference>
<comment type="caution">
    <text evidence="2">The sequence shown here is derived from an EMBL/GenBank/DDBJ whole genome shotgun (WGS) entry which is preliminary data.</text>
</comment>
<dbReference type="RefSeq" id="WP_214531589.1">
    <property type="nucleotide sequence ID" value="NZ_JAHEWO010000044.1"/>
</dbReference>
<reference evidence="2 3" key="1">
    <citation type="submission" date="2021-05" db="EMBL/GenBank/DDBJ databases">
        <title>Whole genome sequence of Curtobacterium flaccumfaciens pv. flaccumfaciens strain CFBP 8819.</title>
        <authorList>
            <person name="Osdaghi E."/>
            <person name="Taghouti G."/>
            <person name="Portier P."/>
            <person name="Fazliarab A."/>
            <person name="Taghavi S.M."/>
            <person name="Briand M."/>
            <person name="Le-Saux M."/>
            <person name="Jacques M.-A."/>
        </authorList>
    </citation>
    <scope>NUCLEOTIDE SEQUENCE [LARGE SCALE GENOMIC DNA]</scope>
    <source>
        <strain evidence="2 3">CFBP 8819</strain>
    </source>
</reference>
<evidence type="ECO:0000313" key="3">
    <source>
        <dbReference type="Proteomes" id="UP001519641"/>
    </source>
</evidence>
<feature type="domain" description="N-acetyltransferase" evidence="1">
    <location>
        <begin position="4"/>
        <end position="142"/>
    </location>
</feature>
<dbReference type="InterPro" id="IPR016181">
    <property type="entry name" value="Acyl_CoA_acyltransferase"/>
</dbReference>
<sequence>MTDLRFSADPADLDVDRVHRWLSEESYWARGRDRATQEAIIAGSRNFGVYDATTGEQLGYARVVTDGVTFGWLSDVFVDPDARGRGVGVALVRGVTEAVEALGLKRFALFTADAHGLYERFGFRRLNEVDPDPDGWMLRPGPGFGADVHD</sequence>
<dbReference type="CDD" id="cd04301">
    <property type="entry name" value="NAT_SF"/>
    <property type="match status" value="1"/>
</dbReference>
<dbReference type="Gene3D" id="3.40.630.30">
    <property type="match status" value="1"/>
</dbReference>
<dbReference type="EC" id="2.3.1.-" evidence="2"/>
<proteinExistence type="predicted"/>
<evidence type="ECO:0000313" key="2">
    <source>
        <dbReference type="EMBL" id="MBT1589469.1"/>
    </source>
</evidence>
<dbReference type="Pfam" id="PF00583">
    <property type="entry name" value="Acetyltransf_1"/>
    <property type="match status" value="1"/>
</dbReference>
<dbReference type="InterPro" id="IPR053144">
    <property type="entry name" value="Acetyltransferase_Butenolide"/>
</dbReference>
<protein>
    <submittedName>
        <fullName evidence="2">GNAT family N-acetyltransferase</fullName>
        <ecNumber evidence="2">2.3.1.-</ecNumber>
    </submittedName>
</protein>
<dbReference type="PROSITE" id="PS51186">
    <property type="entry name" value="GNAT"/>
    <property type="match status" value="1"/>
</dbReference>
<dbReference type="InterPro" id="IPR000182">
    <property type="entry name" value="GNAT_dom"/>
</dbReference>